<feature type="domain" description="TipAS antibiotic-recognition" evidence="1">
    <location>
        <begin position="76"/>
        <end position="189"/>
    </location>
</feature>
<dbReference type="Gene3D" id="1.10.490.50">
    <property type="entry name" value="Antibiotic binding domain of TipA-like multidrug resistance regulators"/>
    <property type="match status" value="1"/>
</dbReference>
<name>A0A645G894_9ZZZZ</name>
<dbReference type="EMBL" id="VSSQ01070355">
    <property type="protein sequence ID" value="MPN22182.1"/>
    <property type="molecule type" value="Genomic_DNA"/>
</dbReference>
<dbReference type="InterPro" id="IPR012925">
    <property type="entry name" value="TipAS_dom"/>
</dbReference>
<evidence type="ECO:0000259" key="1">
    <source>
        <dbReference type="Pfam" id="PF07739"/>
    </source>
</evidence>
<dbReference type="SUPFAM" id="SSF89082">
    <property type="entry name" value="Antibiotic binding domain of TipA-like multidrug resistance regulators"/>
    <property type="match status" value="1"/>
</dbReference>
<comment type="caution">
    <text evidence="2">The sequence shown here is derived from an EMBL/GenBank/DDBJ whole genome shotgun (WGS) entry which is preliminary data.</text>
</comment>
<dbReference type="InterPro" id="IPR036244">
    <property type="entry name" value="TipA-like_antibiotic-bd"/>
</dbReference>
<dbReference type="Pfam" id="PF07739">
    <property type="entry name" value="TipAS"/>
    <property type="match status" value="1"/>
</dbReference>
<organism evidence="2">
    <name type="scientific">bioreactor metagenome</name>
    <dbReference type="NCBI Taxonomy" id="1076179"/>
    <lineage>
        <taxon>unclassified sequences</taxon>
        <taxon>metagenomes</taxon>
        <taxon>ecological metagenomes</taxon>
    </lineage>
</organism>
<gene>
    <name evidence="2" type="primary">mta_25</name>
    <name evidence="2" type="ORF">SDC9_169565</name>
</gene>
<dbReference type="Gene3D" id="1.10.1660.10">
    <property type="match status" value="1"/>
</dbReference>
<evidence type="ECO:0000313" key="2">
    <source>
        <dbReference type="EMBL" id="MPN22182.1"/>
    </source>
</evidence>
<dbReference type="AlphaFoldDB" id="A0A645G894"/>
<accession>A0A645G894</accession>
<sequence>MPLEEIKTVLTSNGYNALTVLQGHLTALRIKKAQIESLIANVEKTVAAQKGEITMNDQEKFEGFKQKMIQENEAKYGKEIRRKYGDEQVNASNARVMSWTQAQYDHAQALSDELNVCLKTALESNPAGELAQKACALHKEWLCLYWNHYSKEAHLALAQTYIDDPRFKAYYDAIAPGCAQFLYDALKIYCL</sequence>
<protein>
    <submittedName>
        <fullName evidence="2">HTH-type transcriptional activator mta</fullName>
    </submittedName>
</protein>
<reference evidence="2" key="1">
    <citation type="submission" date="2019-08" db="EMBL/GenBank/DDBJ databases">
        <authorList>
            <person name="Kucharzyk K."/>
            <person name="Murdoch R.W."/>
            <person name="Higgins S."/>
            <person name="Loffler F."/>
        </authorList>
    </citation>
    <scope>NUCLEOTIDE SEQUENCE</scope>
</reference>
<proteinExistence type="predicted"/>